<keyword evidence="3" id="KW-1185">Reference proteome</keyword>
<dbReference type="InterPro" id="IPR030678">
    <property type="entry name" value="Peptide/Ni-bd"/>
</dbReference>
<evidence type="ECO:0000313" key="2">
    <source>
        <dbReference type="EMBL" id="ARF74076.1"/>
    </source>
</evidence>
<dbReference type="PANTHER" id="PTHR30290:SF83">
    <property type="entry name" value="ABC TRANSPORTER SUBSTRATE-BINDING PROTEIN"/>
    <property type="match status" value="1"/>
</dbReference>
<dbReference type="SUPFAM" id="SSF53850">
    <property type="entry name" value="Periplasmic binding protein-like II"/>
    <property type="match status" value="1"/>
</dbReference>
<dbReference type="Proteomes" id="UP000192251">
    <property type="component" value="Chromosome"/>
</dbReference>
<dbReference type="InterPro" id="IPR000914">
    <property type="entry name" value="SBP_5_dom"/>
</dbReference>
<evidence type="ECO:0000313" key="3">
    <source>
        <dbReference type="Proteomes" id="UP000192251"/>
    </source>
</evidence>
<dbReference type="PIRSF" id="PIRSF002741">
    <property type="entry name" value="MppA"/>
    <property type="match status" value="1"/>
</dbReference>
<sequence>MRPVPSVPLRQGALVVWNAAVGRVWNPSAVRGGRLRTVASADVDSLDPARTYYVWSWLLQRAMHRTLMAFASDPAEARVVPDLATGPGEVSDSGLTWTYRIRPGVRYETGVEIFARDIAYGIERVFAQAELPGGPTYLLDLLDHGGYQGPYDGGGRCPAISCPDDHTLVFRLRRPFADFDFLMAQPNTAPVPAHQDRRGRYGQGPVCSGPYRIARYEPGTRLHLTRSRWWDRDSDPVRPALFDELTVDFGVEVDELDRRLLAGEFHVDAEGRGIQHTGRDRILADETLRARADNPATGFLQYVTVQTAVPPFDNVHARRAVFLAADKAALLEARGGDGVGGTLATSLFPPNLTAYTGSDRYPSGPGLTGDLDAARAELAAAGLPDGFSTVIGTQPGKFELVARTLATSLARVGIDAAVEVLDTASYYREGLGSPATVRKLGLGLGITDWGADYPTEYGFLAPLVDGRQIKEAGGNFNFAELDDPVVRELIDEATSARDPGHRARLWRRVEETVMDRAVILPMAHDRTLHYRSPDVTNVYVHPAFGLYDIQAMGVAE</sequence>
<proteinExistence type="predicted"/>
<dbReference type="EMBL" id="CP020563">
    <property type="protein sequence ID" value="ARF74076.1"/>
    <property type="molecule type" value="Genomic_DNA"/>
</dbReference>
<dbReference type="AlphaFoldDB" id="A0ABC8BV69"/>
<dbReference type="GO" id="GO:0042597">
    <property type="term" value="C:periplasmic space"/>
    <property type="evidence" value="ECO:0007669"/>
    <property type="project" value="UniProtKB-ARBA"/>
</dbReference>
<dbReference type="Gene3D" id="3.40.190.10">
    <property type="entry name" value="Periplasmic binding protein-like II"/>
    <property type="match status" value="1"/>
</dbReference>
<dbReference type="KEGG" id="kab:B7C62_18870"/>
<feature type="domain" description="Solute-binding protein family 5" evidence="1">
    <location>
        <begin position="79"/>
        <end position="468"/>
    </location>
</feature>
<dbReference type="CDD" id="cd08506">
    <property type="entry name" value="PBP2_clavulanate_OppA2"/>
    <property type="match status" value="1"/>
</dbReference>
<reference evidence="2 3" key="1">
    <citation type="submission" date="2017-04" db="EMBL/GenBank/DDBJ databases">
        <title>The complete genome sequence of Streptomyces albolongus YIM 101047, the producer of novel bafilomycins and novel odoriferous sesquiterpenoids.</title>
        <authorList>
            <person name="Yin M."/>
            <person name="Jiang Y."/>
        </authorList>
    </citation>
    <scope>NUCLEOTIDE SEQUENCE [LARGE SCALE GENOMIC DNA]</scope>
    <source>
        <strain evidence="2 3">YIM 101047</strain>
    </source>
</reference>
<name>A0ABC8BV69_9ACTN</name>
<dbReference type="Gene3D" id="3.10.105.10">
    <property type="entry name" value="Dipeptide-binding Protein, Domain 3"/>
    <property type="match status" value="1"/>
</dbReference>
<evidence type="ECO:0000259" key="1">
    <source>
        <dbReference type="Pfam" id="PF00496"/>
    </source>
</evidence>
<gene>
    <name evidence="2" type="ORF">B7C62_18870</name>
</gene>
<accession>A0ABC8BV69</accession>
<protein>
    <submittedName>
        <fullName evidence="2">Peptide ABC transporter substrate-binding protein</fullName>
    </submittedName>
</protein>
<organism evidence="2 3">
    <name type="scientific">Kitasatospora albolonga</name>
    <dbReference type="NCBI Taxonomy" id="68173"/>
    <lineage>
        <taxon>Bacteria</taxon>
        <taxon>Bacillati</taxon>
        <taxon>Actinomycetota</taxon>
        <taxon>Actinomycetes</taxon>
        <taxon>Kitasatosporales</taxon>
        <taxon>Streptomycetaceae</taxon>
        <taxon>Kitasatospora</taxon>
    </lineage>
</organism>
<dbReference type="InterPro" id="IPR039424">
    <property type="entry name" value="SBP_5"/>
</dbReference>
<dbReference type="Pfam" id="PF00496">
    <property type="entry name" value="SBP_bac_5"/>
    <property type="match status" value="1"/>
</dbReference>
<dbReference type="PANTHER" id="PTHR30290">
    <property type="entry name" value="PERIPLASMIC BINDING COMPONENT OF ABC TRANSPORTER"/>
    <property type="match status" value="1"/>
</dbReference>